<protein>
    <recommendedName>
        <fullName evidence="4">40-residue YVTN family beta-propeller repeat protein</fullName>
    </recommendedName>
</protein>
<dbReference type="Pfam" id="PF02239">
    <property type="entry name" value="Cytochrom_D1"/>
    <property type="match status" value="1"/>
</dbReference>
<feature type="chain" id="PRO_5002413760" description="40-residue YVTN family beta-propeller repeat protein" evidence="1">
    <location>
        <begin position="21"/>
        <end position="466"/>
    </location>
</feature>
<dbReference type="InterPro" id="IPR011964">
    <property type="entry name" value="YVTN_b-propeller_repeat"/>
</dbReference>
<evidence type="ECO:0000256" key="1">
    <source>
        <dbReference type="SAM" id="SignalP"/>
    </source>
</evidence>
<dbReference type="Gene3D" id="2.130.10.10">
    <property type="entry name" value="YVTN repeat-like/Quinoprotein amine dehydrogenase"/>
    <property type="match status" value="3"/>
</dbReference>
<name>A0A0E3V5P2_9BACT</name>
<evidence type="ECO:0000313" key="2">
    <source>
        <dbReference type="EMBL" id="AKD54357.1"/>
    </source>
</evidence>
<dbReference type="NCBIfam" id="TIGR02276">
    <property type="entry name" value="beta_rpt_yvtn"/>
    <property type="match status" value="1"/>
</dbReference>
<dbReference type="PATRIC" id="fig|1379870.5.peg.1075"/>
<keyword evidence="1" id="KW-0732">Signal</keyword>
<evidence type="ECO:0008006" key="4">
    <source>
        <dbReference type="Google" id="ProtNLM"/>
    </source>
</evidence>
<dbReference type="KEGG" id="srd:SD10_04955"/>
<dbReference type="AlphaFoldDB" id="A0A0E3V5P2"/>
<gene>
    <name evidence="2" type="ORF">SD10_04955</name>
</gene>
<reference evidence="2 3" key="1">
    <citation type="journal article" date="2014" name="Curr. Microbiol.">
        <title>Spirosoma radiotolerans sp. nov., a gamma-radiation-resistant bacterium isolated from gamma ray-irradiated soil.</title>
        <authorList>
            <person name="Lee J.J."/>
            <person name="Srinivasan S."/>
            <person name="Lim S."/>
            <person name="Joe M."/>
            <person name="Im S."/>
            <person name="Bae S.I."/>
            <person name="Park K.R."/>
            <person name="Han J.H."/>
            <person name="Park S.H."/>
            <person name="Joo B.M."/>
            <person name="Park S.J."/>
            <person name="Kim M.K."/>
        </authorList>
    </citation>
    <scope>NUCLEOTIDE SEQUENCE [LARGE SCALE GENOMIC DNA]</scope>
    <source>
        <strain evidence="2 3">DG5A</strain>
    </source>
</reference>
<dbReference type="OrthoDB" id="9803927at2"/>
<keyword evidence="3" id="KW-1185">Reference proteome</keyword>
<dbReference type="PANTHER" id="PTHR47197">
    <property type="entry name" value="PROTEIN NIRF"/>
    <property type="match status" value="1"/>
</dbReference>
<feature type="signal peptide" evidence="1">
    <location>
        <begin position="1"/>
        <end position="20"/>
    </location>
</feature>
<dbReference type="InterPro" id="IPR051200">
    <property type="entry name" value="Host-pathogen_enzymatic-act"/>
</dbReference>
<evidence type="ECO:0000313" key="3">
    <source>
        <dbReference type="Proteomes" id="UP000033054"/>
    </source>
</evidence>
<sequence length="466" mass="50854">MNQKNLLLGLLLVSSVPSYAQSRYAHDRVYTANQVSNTVSVIDPATNRLLGEIDLGKPYPNVLSPLYRGQALVHGLRYLAAKRLLAVVSIGSNALTFISTQTNQVLKTVYVGRSPHEPTFTPNGKQVWVSVRGEAYISVIDVASMTEVRQVPVADGPGMVSFSPDGKLAYVCSSFTPELDIVNTSTYQIIKKIPVVSPFSPNIFTSPQGEWVAFTHKDVGKVTVLNAKTQRIAKVINTGAITNHVTFTYLAKKLRMLVTVGGENKVRVFDPAQDFHQTDTINVGALPHGLWAAPDGNLLYVGLEYADQVQGIDLETRQPLPPVKIGQSPQALVYAENAVSNVGNQVNLRPLSDSTATQLIVLNATGQDSQAQGKLAVRPIGLTDLVEQIFSGLQPNSSYTLAFSRSIQAPYAIDYEINQFHTDEKGRYMGQSTGLVHSVQDQATSTYQHIILIDNRTNQLLLLDKP</sequence>
<dbReference type="EMBL" id="CP010429">
    <property type="protein sequence ID" value="AKD54357.1"/>
    <property type="molecule type" value="Genomic_DNA"/>
</dbReference>
<dbReference type="SUPFAM" id="SSF50974">
    <property type="entry name" value="Nitrous oxide reductase, N-terminal domain"/>
    <property type="match status" value="1"/>
</dbReference>
<dbReference type="Proteomes" id="UP000033054">
    <property type="component" value="Chromosome"/>
</dbReference>
<accession>A0A0E3V5P2</accession>
<proteinExistence type="predicted"/>
<dbReference type="RefSeq" id="WP_046375953.1">
    <property type="nucleotide sequence ID" value="NZ_CP010429.1"/>
</dbReference>
<dbReference type="InterPro" id="IPR015943">
    <property type="entry name" value="WD40/YVTN_repeat-like_dom_sf"/>
</dbReference>
<dbReference type="STRING" id="1379870.SD10_04955"/>
<organism evidence="2 3">
    <name type="scientific">Spirosoma radiotolerans</name>
    <dbReference type="NCBI Taxonomy" id="1379870"/>
    <lineage>
        <taxon>Bacteria</taxon>
        <taxon>Pseudomonadati</taxon>
        <taxon>Bacteroidota</taxon>
        <taxon>Cytophagia</taxon>
        <taxon>Cytophagales</taxon>
        <taxon>Cytophagaceae</taxon>
        <taxon>Spirosoma</taxon>
    </lineage>
</organism>
<dbReference type="InterPro" id="IPR011045">
    <property type="entry name" value="N2O_reductase_N"/>
</dbReference>
<dbReference type="PANTHER" id="PTHR47197:SF3">
    <property type="entry name" value="DIHYDRO-HEME D1 DEHYDROGENASE"/>
    <property type="match status" value="1"/>
</dbReference>
<dbReference type="HOGENOM" id="CLU_009318_3_1_10"/>